<dbReference type="Pfam" id="PF01381">
    <property type="entry name" value="HTH_3"/>
    <property type="match status" value="1"/>
</dbReference>
<evidence type="ECO:0000313" key="3">
    <source>
        <dbReference type="EMBL" id="MRV70828.1"/>
    </source>
</evidence>
<keyword evidence="4" id="KW-1185">Reference proteome</keyword>
<dbReference type="Gene3D" id="1.10.260.40">
    <property type="entry name" value="lambda repressor-like DNA-binding domains"/>
    <property type="match status" value="1"/>
</dbReference>
<sequence>MVLYSSYTVFNVIEDSAMEFTIHTLDHLKPLIRGFRKKAHLTQAAMAEKLGISQQSYAQIEANLASTSVDRLFTILRLMDVKIQLTDSDPGTVPDPRIRPRTKGRARVQGTVIDDPGGTTIGPAPAKQIKRNDTTKW</sequence>
<dbReference type="SMART" id="SM00530">
    <property type="entry name" value="HTH_XRE"/>
    <property type="match status" value="1"/>
</dbReference>
<feature type="region of interest" description="Disordered" evidence="1">
    <location>
        <begin position="88"/>
        <end position="137"/>
    </location>
</feature>
<dbReference type="InterPro" id="IPR001387">
    <property type="entry name" value="Cro/C1-type_HTH"/>
</dbReference>
<dbReference type="SUPFAM" id="SSF47413">
    <property type="entry name" value="lambda repressor-like DNA-binding domains"/>
    <property type="match status" value="1"/>
</dbReference>
<reference evidence="3 4" key="1">
    <citation type="submission" date="2019-11" db="EMBL/GenBank/DDBJ databases">
        <title>Novel species isolated from a subtropical stream in China.</title>
        <authorList>
            <person name="Lu H."/>
        </authorList>
    </citation>
    <scope>NUCLEOTIDE SEQUENCE [LARGE SCALE GENOMIC DNA]</scope>
    <source>
        <strain evidence="3 4">FT92W</strain>
    </source>
</reference>
<dbReference type="Proteomes" id="UP000446768">
    <property type="component" value="Unassembled WGS sequence"/>
</dbReference>
<accession>A0A7X2IJH2</accession>
<comment type="caution">
    <text evidence="3">The sequence shown here is derived from an EMBL/GenBank/DDBJ whole genome shotgun (WGS) entry which is preliminary data.</text>
</comment>
<gene>
    <name evidence="3" type="ORF">GJ700_03725</name>
</gene>
<dbReference type="CDD" id="cd00093">
    <property type="entry name" value="HTH_XRE"/>
    <property type="match status" value="1"/>
</dbReference>
<protein>
    <submittedName>
        <fullName evidence="3">Helix-turn-helix domain-containing protein</fullName>
    </submittedName>
</protein>
<feature type="domain" description="HTH cro/C1-type" evidence="2">
    <location>
        <begin position="32"/>
        <end position="88"/>
    </location>
</feature>
<dbReference type="AlphaFoldDB" id="A0A7X2IJH2"/>
<dbReference type="InterPro" id="IPR010982">
    <property type="entry name" value="Lambda_DNA-bd_dom_sf"/>
</dbReference>
<dbReference type="EMBL" id="WKJJ01000002">
    <property type="protein sequence ID" value="MRV70828.1"/>
    <property type="molecule type" value="Genomic_DNA"/>
</dbReference>
<dbReference type="GO" id="GO:0003677">
    <property type="term" value="F:DNA binding"/>
    <property type="evidence" value="ECO:0007669"/>
    <property type="project" value="InterPro"/>
</dbReference>
<dbReference type="PROSITE" id="PS50943">
    <property type="entry name" value="HTH_CROC1"/>
    <property type="match status" value="1"/>
</dbReference>
<evidence type="ECO:0000256" key="1">
    <source>
        <dbReference type="SAM" id="MobiDB-lite"/>
    </source>
</evidence>
<evidence type="ECO:0000313" key="4">
    <source>
        <dbReference type="Proteomes" id="UP000446768"/>
    </source>
</evidence>
<organism evidence="3 4">
    <name type="scientific">Pseudoduganella rivuli</name>
    <dbReference type="NCBI Taxonomy" id="2666085"/>
    <lineage>
        <taxon>Bacteria</taxon>
        <taxon>Pseudomonadati</taxon>
        <taxon>Pseudomonadota</taxon>
        <taxon>Betaproteobacteria</taxon>
        <taxon>Burkholderiales</taxon>
        <taxon>Oxalobacteraceae</taxon>
        <taxon>Telluria group</taxon>
        <taxon>Pseudoduganella</taxon>
    </lineage>
</organism>
<name>A0A7X2IJH2_9BURK</name>
<evidence type="ECO:0000259" key="2">
    <source>
        <dbReference type="PROSITE" id="PS50943"/>
    </source>
</evidence>
<proteinExistence type="predicted"/>